<dbReference type="Gene3D" id="3.40.630.30">
    <property type="match status" value="1"/>
</dbReference>
<sequence>MIKEKRKWLTYTYFNRNPKFLLKTVHLFSPVKKTIPGMICIPFPTMIINLKNENFIESWSKSAKYKINRAEKENLNLKRGLEYLPEILTLFQKTAEVKKLRGFRIGDFDSKPWIQCSAIFFEGKILAGHVWLIDPEEKRALLYVNASDHHEDQNDSSLIGRAHYYLLWQDGLYFQMEGIEIMDLDGYKPETNDPALKGVYIWKEATHGQEEILYQYYPLYIHWLRKFRNMAAR</sequence>
<gene>
    <name evidence="1" type="ORF">IPP15_09815</name>
</gene>
<evidence type="ECO:0000313" key="1">
    <source>
        <dbReference type="EMBL" id="MBK9982702.1"/>
    </source>
</evidence>
<name>A0A9D7SVK0_9BACT</name>
<comment type="caution">
    <text evidence="1">The sequence shown here is derived from an EMBL/GenBank/DDBJ whole genome shotgun (WGS) entry which is preliminary data.</text>
</comment>
<protein>
    <submittedName>
        <fullName evidence="1">Uncharacterized protein</fullName>
    </submittedName>
</protein>
<dbReference type="SUPFAM" id="SSF55729">
    <property type="entry name" value="Acyl-CoA N-acyltransferases (Nat)"/>
    <property type="match status" value="1"/>
</dbReference>
<organism evidence="1 2">
    <name type="scientific">Candidatus Opimibacter skivensis</name>
    <dbReference type="NCBI Taxonomy" id="2982028"/>
    <lineage>
        <taxon>Bacteria</taxon>
        <taxon>Pseudomonadati</taxon>
        <taxon>Bacteroidota</taxon>
        <taxon>Saprospiria</taxon>
        <taxon>Saprospirales</taxon>
        <taxon>Saprospiraceae</taxon>
        <taxon>Candidatus Opimibacter</taxon>
    </lineage>
</organism>
<accession>A0A9D7SVK0</accession>
<reference evidence="1 2" key="1">
    <citation type="submission" date="2020-10" db="EMBL/GenBank/DDBJ databases">
        <title>Connecting structure to function with the recovery of over 1000 high-quality activated sludge metagenome-assembled genomes encoding full-length rRNA genes using long-read sequencing.</title>
        <authorList>
            <person name="Singleton C.M."/>
            <person name="Petriglieri F."/>
            <person name="Kristensen J.M."/>
            <person name="Kirkegaard R.H."/>
            <person name="Michaelsen T.Y."/>
            <person name="Andersen M.H."/>
            <person name="Karst S.M."/>
            <person name="Dueholm M.S."/>
            <person name="Nielsen P.H."/>
            <person name="Albertsen M."/>
        </authorList>
    </citation>
    <scope>NUCLEOTIDE SEQUENCE [LARGE SCALE GENOMIC DNA]</scope>
    <source>
        <strain evidence="1">Ribe_18-Q3-R11-54_MAXAC.273</strain>
    </source>
</reference>
<dbReference type="AlphaFoldDB" id="A0A9D7SVK0"/>
<dbReference type="EMBL" id="JADKGY010000006">
    <property type="protein sequence ID" value="MBK9982702.1"/>
    <property type="molecule type" value="Genomic_DNA"/>
</dbReference>
<dbReference type="InterPro" id="IPR016181">
    <property type="entry name" value="Acyl_CoA_acyltransferase"/>
</dbReference>
<proteinExistence type="predicted"/>
<evidence type="ECO:0000313" key="2">
    <source>
        <dbReference type="Proteomes" id="UP000808337"/>
    </source>
</evidence>
<dbReference type="Proteomes" id="UP000808337">
    <property type="component" value="Unassembled WGS sequence"/>
</dbReference>